<keyword evidence="6" id="KW-0378">Hydrolase</keyword>
<dbReference type="EC" id="3.1.21.-" evidence="6"/>
<dbReference type="Gene3D" id="3.90.220.20">
    <property type="entry name" value="DNA methylase specificity domains"/>
    <property type="match status" value="2"/>
</dbReference>
<dbReference type="InterPro" id="IPR000055">
    <property type="entry name" value="Restrct_endonuc_typeI_TRD"/>
</dbReference>
<organism evidence="6 7">
    <name type="scientific">Faecalibacterium taiwanense</name>
    <dbReference type="NCBI Taxonomy" id="3030638"/>
    <lineage>
        <taxon>Bacteria</taxon>
        <taxon>Bacillati</taxon>
        <taxon>Bacillota</taxon>
        <taxon>Clostridia</taxon>
        <taxon>Eubacteriales</taxon>
        <taxon>Oscillospiraceae</taxon>
        <taxon>Faecalibacterium</taxon>
    </lineage>
</organism>
<evidence type="ECO:0000313" key="7">
    <source>
        <dbReference type="Proteomes" id="UP001379600"/>
    </source>
</evidence>
<keyword evidence="3" id="KW-0238">DNA-binding</keyword>
<evidence type="ECO:0000256" key="2">
    <source>
        <dbReference type="ARBA" id="ARBA00022747"/>
    </source>
</evidence>
<dbReference type="Proteomes" id="UP001379600">
    <property type="component" value="Unassembled WGS sequence"/>
</dbReference>
<dbReference type="PANTHER" id="PTHR30408">
    <property type="entry name" value="TYPE-1 RESTRICTION ENZYME ECOKI SPECIFICITY PROTEIN"/>
    <property type="match status" value="1"/>
</dbReference>
<dbReference type="CDD" id="cd17254">
    <property type="entry name" value="RMtype1_S_FclI-TRD1-CR1_like"/>
    <property type="match status" value="1"/>
</dbReference>
<evidence type="ECO:0000259" key="5">
    <source>
        <dbReference type="Pfam" id="PF01420"/>
    </source>
</evidence>
<comment type="caution">
    <text evidence="6">The sequence shown here is derived from an EMBL/GenBank/DDBJ whole genome shotgun (WGS) entry which is preliminary data.</text>
</comment>
<dbReference type="InterPro" id="IPR044946">
    <property type="entry name" value="Restrct_endonuc_typeI_TRD_sf"/>
</dbReference>
<dbReference type="GO" id="GO:0003677">
    <property type="term" value="F:DNA binding"/>
    <property type="evidence" value="ECO:0007669"/>
    <property type="project" value="UniProtKB-KW"/>
</dbReference>
<keyword evidence="4" id="KW-0175">Coiled coil</keyword>
<keyword evidence="2" id="KW-0680">Restriction system</keyword>
<dbReference type="GO" id="GO:0009307">
    <property type="term" value="P:DNA restriction-modification system"/>
    <property type="evidence" value="ECO:0007669"/>
    <property type="project" value="UniProtKB-KW"/>
</dbReference>
<keyword evidence="6" id="KW-0255">Endonuclease</keyword>
<dbReference type="EMBL" id="JBBFKC010000001">
    <property type="protein sequence ID" value="MEJ3689845.1"/>
    <property type="molecule type" value="Genomic_DNA"/>
</dbReference>
<feature type="domain" description="Type I restriction modification DNA specificity" evidence="5">
    <location>
        <begin position="3"/>
        <end position="163"/>
    </location>
</feature>
<feature type="domain" description="Type I restriction modification DNA specificity" evidence="5">
    <location>
        <begin position="203"/>
        <end position="369"/>
    </location>
</feature>
<dbReference type="RefSeq" id="WP_005943612.1">
    <property type="nucleotide sequence ID" value="NZ_JBBFKB010000006.1"/>
</dbReference>
<keyword evidence="6" id="KW-0540">Nuclease</keyword>
<dbReference type="GO" id="GO:0016787">
    <property type="term" value="F:hydrolase activity"/>
    <property type="evidence" value="ECO:0007669"/>
    <property type="project" value="UniProtKB-KW"/>
</dbReference>
<proteinExistence type="inferred from homology"/>
<dbReference type="PANTHER" id="PTHR30408:SF12">
    <property type="entry name" value="TYPE I RESTRICTION ENZYME MJAVIII SPECIFICITY SUBUNIT"/>
    <property type="match status" value="1"/>
</dbReference>
<feature type="coiled-coil region" evidence="4">
    <location>
        <begin position="351"/>
        <end position="378"/>
    </location>
</feature>
<reference evidence="6 7" key="1">
    <citation type="submission" date="2024-03" db="EMBL/GenBank/DDBJ databases">
        <authorList>
            <person name="Plomp N."/>
            <person name="Harmsen H.J."/>
        </authorList>
    </citation>
    <scope>NUCLEOTIDE SEQUENCE [LARGE SCALE GENOMIC DNA]</scope>
    <source>
        <strain evidence="6 7">HTF-76H</strain>
    </source>
</reference>
<dbReference type="AlphaFoldDB" id="A0AB35XY82"/>
<sequence length="381" mass="43679">MAKLGDIATYINGYAFKPQDWSDEGIPIIRIQDLTGNSYQANRYNGEYASKYEVNDGDVLISWSASLGVYIWHGEKAVLNQHIFKVVFDKERISKDFFVHQVGLILENAASDAHGATMKHLTKPVFDALPFYLPPYEKQCEIAEVLDKVTSLISLRKQQLAKLDELVKARFVEMFGDSVANTKNFPSTTLETVMTVFPQNGLYKPQTDYVQDDTGIPILRIDAFYNGKVTNWNTLKRLICSETEIDRYLLKENDIVINRVNSIEYLGKCAHIVGLKEKTVFESNMMRFHMDEKKVNAVYVTEVLCTEDIYRQILRRAKKSVNQASINQEDVKSLEILVPPLSLQNQFAAFVERVDQQKQTVQQSLEKLELMKKALMQEYFG</sequence>
<comment type="similarity">
    <text evidence="1">Belongs to the type-I restriction system S methylase family.</text>
</comment>
<dbReference type="CDD" id="cd17517">
    <property type="entry name" value="RMtype1_S_EcoKI_StySPI-TRD2-CR2_like"/>
    <property type="match status" value="1"/>
</dbReference>
<dbReference type="SUPFAM" id="SSF116734">
    <property type="entry name" value="DNA methylase specificity domain"/>
    <property type="match status" value="2"/>
</dbReference>
<evidence type="ECO:0000256" key="4">
    <source>
        <dbReference type="SAM" id="Coils"/>
    </source>
</evidence>
<dbReference type="GO" id="GO:0004519">
    <property type="term" value="F:endonuclease activity"/>
    <property type="evidence" value="ECO:0007669"/>
    <property type="project" value="UniProtKB-KW"/>
</dbReference>
<keyword evidence="7" id="KW-1185">Reference proteome</keyword>
<evidence type="ECO:0000256" key="1">
    <source>
        <dbReference type="ARBA" id="ARBA00010923"/>
    </source>
</evidence>
<name>A0AB35XY82_9FIRM</name>
<evidence type="ECO:0000313" key="6">
    <source>
        <dbReference type="EMBL" id="MEJ3689845.1"/>
    </source>
</evidence>
<gene>
    <name evidence="6" type="ORF">WF787_01210</name>
</gene>
<evidence type="ECO:0000256" key="3">
    <source>
        <dbReference type="ARBA" id="ARBA00023125"/>
    </source>
</evidence>
<dbReference type="Pfam" id="PF01420">
    <property type="entry name" value="Methylase_S"/>
    <property type="match status" value="2"/>
</dbReference>
<accession>A0AB35XY82</accession>
<dbReference type="InterPro" id="IPR052021">
    <property type="entry name" value="Type-I_RS_S_subunit"/>
</dbReference>
<protein>
    <submittedName>
        <fullName evidence="6">Restriction endonuclease subunit S</fullName>
        <ecNumber evidence="6">3.1.21.-</ecNumber>
    </submittedName>
</protein>